<evidence type="ECO:0000313" key="2">
    <source>
        <dbReference type="Proteomes" id="UP001230649"/>
    </source>
</evidence>
<accession>A0ACC2VIN6</accession>
<sequence>MPKTPKDSSLLNMRSMASTTTSCGPQAADHLKELTSGKGGLADESRITLSSTPIWISHGSMGTGSVENVVGTSPAQNQEASRGLAISLDGVGNGAAIVKEGHHGTTLIKVTMTRFANYNFDIEIGERSTSIIVPSSRINESEVITQSQLRHYLSSLIAKAPRLDLGPDEKWATPTWKKTTKQIVVNLCLEACEEWKRFQQETSESDDDISLSDIEDDDRS</sequence>
<reference evidence="1" key="1">
    <citation type="submission" date="2023-04" db="EMBL/GenBank/DDBJ databases">
        <title>Draft Genome sequencing of Naganishia species isolated from polar environments using Oxford Nanopore Technology.</title>
        <authorList>
            <person name="Leo P."/>
            <person name="Venkateswaran K."/>
        </authorList>
    </citation>
    <scope>NUCLEOTIDE SEQUENCE</scope>
    <source>
        <strain evidence="1">MNA-CCFEE 5262</strain>
    </source>
</reference>
<dbReference type="EMBL" id="JASBWS010000089">
    <property type="protein sequence ID" value="KAJ9098849.1"/>
    <property type="molecule type" value="Genomic_DNA"/>
</dbReference>
<gene>
    <name evidence="1" type="ORF">QFC20_005856</name>
</gene>
<organism evidence="1 2">
    <name type="scientific">Naganishia adeliensis</name>
    <dbReference type="NCBI Taxonomy" id="92952"/>
    <lineage>
        <taxon>Eukaryota</taxon>
        <taxon>Fungi</taxon>
        <taxon>Dikarya</taxon>
        <taxon>Basidiomycota</taxon>
        <taxon>Agaricomycotina</taxon>
        <taxon>Tremellomycetes</taxon>
        <taxon>Filobasidiales</taxon>
        <taxon>Filobasidiaceae</taxon>
        <taxon>Naganishia</taxon>
    </lineage>
</organism>
<keyword evidence="2" id="KW-1185">Reference proteome</keyword>
<comment type="caution">
    <text evidence="1">The sequence shown here is derived from an EMBL/GenBank/DDBJ whole genome shotgun (WGS) entry which is preliminary data.</text>
</comment>
<protein>
    <submittedName>
        <fullName evidence="1">Uncharacterized protein</fullName>
    </submittedName>
</protein>
<name>A0ACC2VIN6_9TREE</name>
<proteinExistence type="predicted"/>
<evidence type="ECO:0000313" key="1">
    <source>
        <dbReference type="EMBL" id="KAJ9098849.1"/>
    </source>
</evidence>
<dbReference type="Proteomes" id="UP001230649">
    <property type="component" value="Unassembled WGS sequence"/>
</dbReference>